<dbReference type="GO" id="GO:0032040">
    <property type="term" value="C:small-subunit processome"/>
    <property type="evidence" value="ECO:0007669"/>
    <property type="project" value="TreeGrafter"/>
</dbReference>
<dbReference type="OrthoDB" id="269804at2759"/>
<keyword evidence="3" id="KW-0698">rRNA processing</keyword>
<dbReference type="PANTHER" id="PTHR12636:SF5">
    <property type="entry name" value="RIBOSOMAL RNA SMALL SUBUNIT METHYLTRANSFERASE NEP1"/>
    <property type="match status" value="1"/>
</dbReference>
<sequence>MKVCRFLDMSEEYDTVAPPGAKRMKTDESIEQKRILYVVLEGCSLESAKVPFVFIGKDYVILCSDKHANFLRKNKKDPAEYRPDILHQCLLNLLDSPLNRAGQLQVFFRTNKNVLVQVSPQCRIPRTFDRFCGLMVQLLHKLVVRAADSSQKLLTVSELYSYDVAQS</sequence>
<evidence type="ECO:0000256" key="4">
    <source>
        <dbReference type="ARBA" id="ARBA00022603"/>
    </source>
</evidence>
<dbReference type="Proteomes" id="UP000024635">
    <property type="component" value="Unassembled WGS sequence"/>
</dbReference>
<keyword evidence="8" id="KW-0694">RNA-binding</keyword>
<dbReference type="GO" id="GO:0070475">
    <property type="term" value="P:rRNA base methylation"/>
    <property type="evidence" value="ECO:0007669"/>
    <property type="project" value="InterPro"/>
</dbReference>
<accession>A0A016TXC8</accession>
<comment type="similarity">
    <text evidence="1">Belongs to the class IV-like SAM-binding methyltransferase superfamily. RNA methyltransferase NEP1 family.</text>
</comment>
<dbReference type="GO" id="GO:0019843">
    <property type="term" value="F:rRNA binding"/>
    <property type="evidence" value="ECO:0007669"/>
    <property type="project" value="UniProtKB-KW"/>
</dbReference>
<evidence type="ECO:0000256" key="7">
    <source>
        <dbReference type="ARBA" id="ARBA00022730"/>
    </source>
</evidence>
<proteinExistence type="inferred from homology"/>
<gene>
    <name evidence="9" type="primary">Acey_s0072.g642</name>
    <name evidence="9" type="synonym">Acey-Y39A1A.14</name>
    <name evidence="9" type="ORF">Y032_0072g642</name>
</gene>
<dbReference type="PANTHER" id="PTHR12636">
    <property type="entry name" value="NEP1/MRA1"/>
    <property type="match status" value="1"/>
</dbReference>
<keyword evidence="10" id="KW-1185">Reference proteome</keyword>
<dbReference type="SUPFAM" id="SSF75217">
    <property type="entry name" value="alpha/beta knot"/>
    <property type="match status" value="1"/>
</dbReference>
<keyword evidence="4" id="KW-0489">Methyltransferase</keyword>
<evidence type="ECO:0000256" key="6">
    <source>
        <dbReference type="ARBA" id="ARBA00022691"/>
    </source>
</evidence>
<name>A0A016TXC8_9BILA</name>
<evidence type="ECO:0000256" key="8">
    <source>
        <dbReference type="ARBA" id="ARBA00022884"/>
    </source>
</evidence>
<evidence type="ECO:0000256" key="2">
    <source>
        <dbReference type="ARBA" id="ARBA00022517"/>
    </source>
</evidence>
<organism evidence="9 10">
    <name type="scientific">Ancylostoma ceylanicum</name>
    <dbReference type="NCBI Taxonomy" id="53326"/>
    <lineage>
        <taxon>Eukaryota</taxon>
        <taxon>Metazoa</taxon>
        <taxon>Ecdysozoa</taxon>
        <taxon>Nematoda</taxon>
        <taxon>Chromadorea</taxon>
        <taxon>Rhabditida</taxon>
        <taxon>Rhabditina</taxon>
        <taxon>Rhabditomorpha</taxon>
        <taxon>Strongyloidea</taxon>
        <taxon>Ancylostomatidae</taxon>
        <taxon>Ancylostomatinae</taxon>
        <taxon>Ancylostoma</taxon>
    </lineage>
</organism>
<dbReference type="InterPro" id="IPR005304">
    <property type="entry name" value="Rbsml_bgen_MeTrfase_EMG1/NEP1"/>
</dbReference>
<reference evidence="10" key="1">
    <citation type="journal article" date="2015" name="Nat. Genet.">
        <title>The genome and transcriptome of the zoonotic hookworm Ancylostoma ceylanicum identify infection-specific gene families.</title>
        <authorList>
            <person name="Schwarz E.M."/>
            <person name="Hu Y."/>
            <person name="Antoshechkin I."/>
            <person name="Miller M.M."/>
            <person name="Sternberg P.W."/>
            <person name="Aroian R.V."/>
        </authorList>
    </citation>
    <scope>NUCLEOTIDE SEQUENCE</scope>
    <source>
        <strain evidence="10">HY135</strain>
    </source>
</reference>
<dbReference type="Gene3D" id="3.40.1280.10">
    <property type="match status" value="1"/>
</dbReference>
<dbReference type="CDD" id="cd18088">
    <property type="entry name" value="Nep1-like"/>
    <property type="match status" value="1"/>
</dbReference>
<keyword evidence="2" id="KW-0690">Ribosome biogenesis</keyword>
<protein>
    <submittedName>
        <fullName evidence="9">Uncharacterized protein</fullName>
    </submittedName>
</protein>
<dbReference type="InterPro" id="IPR029028">
    <property type="entry name" value="Alpha/beta_knot_MTases"/>
</dbReference>
<evidence type="ECO:0000256" key="5">
    <source>
        <dbReference type="ARBA" id="ARBA00022679"/>
    </source>
</evidence>
<evidence type="ECO:0000256" key="3">
    <source>
        <dbReference type="ARBA" id="ARBA00022552"/>
    </source>
</evidence>
<dbReference type="Pfam" id="PF03587">
    <property type="entry name" value="EMG1"/>
    <property type="match status" value="1"/>
</dbReference>
<evidence type="ECO:0000313" key="9">
    <source>
        <dbReference type="EMBL" id="EYC07003.1"/>
    </source>
</evidence>
<dbReference type="GO" id="GO:0070037">
    <property type="term" value="F:rRNA (pseudouridine) methyltransferase activity"/>
    <property type="evidence" value="ECO:0007669"/>
    <property type="project" value="InterPro"/>
</dbReference>
<keyword evidence="6" id="KW-0949">S-adenosyl-L-methionine</keyword>
<evidence type="ECO:0000313" key="10">
    <source>
        <dbReference type="Proteomes" id="UP000024635"/>
    </source>
</evidence>
<keyword evidence="5" id="KW-0808">Transferase</keyword>
<keyword evidence="7" id="KW-0699">rRNA-binding</keyword>
<dbReference type="InterPro" id="IPR029026">
    <property type="entry name" value="tRNA_m1G_MTases_N"/>
</dbReference>
<dbReference type="EMBL" id="JARK01001408">
    <property type="protein sequence ID" value="EYC07003.1"/>
    <property type="molecule type" value="Genomic_DNA"/>
</dbReference>
<comment type="caution">
    <text evidence="9">The sequence shown here is derived from an EMBL/GenBank/DDBJ whole genome shotgun (WGS) entry which is preliminary data.</text>
</comment>
<evidence type="ECO:0000256" key="1">
    <source>
        <dbReference type="ARBA" id="ARBA00008115"/>
    </source>
</evidence>
<dbReference type="AlphaFoldDB" id="A0A016TXC8"/>